<dbReference type="PROSITE" id="PS51257">
    <property type="entry name" value="PROKAR_LIPOPROTEIN"/>
    <property type="match status" value="1"/>
</dbReference>
<name>A0ABT2JGR3_9PSEU</name>
<dbReference type="EMBL" id="JAFFZE010000023">
    <property type="protein sequence ID" value="MCT2587077.1"/>
    <property type="molecule type" value="Genomic_DNA"/>
</dbReference>
<dbReference type="RefSeq" id="WP_260194964.1">
    <property type="nucleotide sequence ID" value="NZ_JAFFZE010000023.1"/>
</dbReference>
<keyword evidence="2" id="KW-0732">Signal</keyword>
<feature type="compositionally biased region" description="Basic and acidic residues" evidence="1">
    <location>
        <begin position="185"/>
        <end position="194"/>
    </location>
</feature>
<protein>
    <submittedName>
        <fullName evidence="4">DUF4232 domain-containing protein</fullName>
    </submittedName>
</protein>
<accession>A0ABT2JGR3</accession>
<evidence type="ECO:0000313" key="5">
    <source>
        <dbReference type="Proteomes" id="UP001156441"/>
    </source>
</evidence>
<evidence type="ECO:0000256" key="2">
    <source>
        <dbReference type="SAM" id="SignalP"/>
    </source>
</evidence>
<organism evidence="4 5">
    <name type="scientific">Actinophytocola gossypii</name>
    <dbReference type="NCBI Taxonomy" id="2812003"/>
    <lineage>
        <taxon>Bacteria</taxon>
        <taxon>Bacillati</taxon>
        <taxon>Actinomycetota</taxon>
        <taxon>Actinomycetes</taxon>
        <taxon>Pseudonocardiales</taxon>
        <taxon>Pseudonocardiaceae</taxon>
    </lineage>
</organism>
<feature type="chain" id="PRO_5046546781" evidence="2">
    <location>
        <begin position="24"/>
        <end position="211"/>
    </location>
</feature>
<gene>
    <name evidence="4" type="ORF">JT362_28530</name>
</gene>
<feature type="signal peptide" evidence="2">
    <location>
        <begin position="1"/>
        <end position="23"/>
    </location>
</feature>
<evidence type="ECO:0000313" key="4">
    <source>
        <dbReference type="EMBL" id="MCT2587077.1"/>
    </source>
</evidence>
<dbReference type="Pfam" id="PF14016">
    <property type="entry name" value="DUF4232"/>
    <property type="match status" value="1"/>
</dbReference>
<dbReference type="Proteomes" id="UP001156441">
    <property type="component" value="Unassembled WGS sequence"/>
</dbReference>
<dbReference type="InterPro" id="IPR025326">
    <property type="entry name" value="DUF4232"/>
</dbReference>
<feature type="region of interest" description="Disordered" evidence="1">
    <location>
        <begin position="172"/>
        <end position="211"/>
    </location>
</feature>
<feature type="domain" description="DUF4232" evidence="3">
    <location>
        <begin position="42"/>
        <end position="183"/>
    </location>
</feature>
<keyword evidence="5" id="KW-1185">Reference proteome</keyword>
<proteinExistence type="predicted"/>
<sequence>MRRVLWGVLVAAVLAGCTGQAPRALPPRAAAPSSEPPAAAECTADGVAFSLGGADAAMGVRVLNVEIVNCGAEPVTVDGYPSLRLFDGEQEDPLAVRVTHGSSAVATVPALDVPPTPVTLAPGESAWAGLVWRNLVTDATVPATTAVALDVALSQGTDWHQVPLHPTTIDLGNTDTIGLGPWQRLDQERTDRPGEAPNPTAPPSNDPRDRT</sequence>
<evidence type="ECO:0000259" key="3">
    <source>
        <dbReference type="Pfam" id="PF14016"/>
    </source>
</evidence>
<comment type="caution">
    <text evidence="4">The sequence shown here is derived from an EMBL/GenBank/DDBJ whole genome shotgun (WGS) entry which is preliminary data.</text>
</comment>
<evidence type="ECO:0000256" key="1">
    <source>
        <dbReference type="SAM" id="MobiDB-lite"/>
    </source>
</evidence>
<reference evidence="4 5" key="1">
    <citation type="submission" date="2021-02" db="EMBL/GenBank/DDBJ databases">
        <title>Actinophytocola xerophila sp. nov., isolated from soil of cotton cropping field.</title>
        <authorList>
            <person name="Huang R."/>
            <person name="Chen X."/>
            <person name="Ge X."/>
            <person name="Liu W."/>
        </authorList>
    </citation>
    <scope>NUCLEOTIDE SEQUENCE [LARGE SCALE GENOMIC DNA]</scope>
    <source>
        <strain evidence="4 5">S1-96</strain>
    </source>
</reference>